<organism evidence="1 2">
    <name type="scientific">Tamilnaduibacter salinus</name>
    <dbReference type="NCBI Taxonomy" id="1484056"/>
    <lineage>
        <taxon>Bacteria</taxon>
        <taxon>Pseudomonadati</taxon>
        <taxon>Pseudomonadota</taxon>
        <taxon>Gammaproteobacteria</taxon>
        <taxon>Pseudomonadales</taxon>
        <taxon>Marinobacteraceae</taxon>
        <taxon>Tamilnaduibacter</taxon>
    </lineage>
</organism>
<dbReference type="Pfam" id="PF04315">
    <property type="entry name" value="EpmC"/>
    <property type="match status" value="1"/>
</dbReference>
<dbReference type="Proteomes" id="UP000245887">
    <property type="component" value="Unassembled WGS sequence"/>
</dbReference>
<dbReference type="EMBL" id="QEKQ01000007">
    <property type="protein sequence ID" value="PVY75360.1"/>
    <property type="molecule type" value="Genomic_DNA"/>
</dbReference>
<protein>
    <recommendedName>
        <fullName evidence="3">Elongation factor P hydroxylase</fullName>
    </recommendedName>
</protein>
<dbReference type="InterPro" id="IPR007411">
    <property type="entry name" value="EpmC"/>
</dbReference>
<sequence>MTHHPDDLIRLFNRCFLQQWNTELVRGEDEPEYVPASGEYPHHRVVFAHGFYASALHETSHWCIAGERRRQLYDYGYWYCPDGRTAQQQAEFEKVEVRPQALEWIFSEAAGFRFHISLDNLSGDGAADEARFRRAVSQQALRYLDQGLPVRAKRFCDALLEAYGQRRQFGPHRFRLPDDTEQRSERANEWSESIAVCSE</sequence>
<reference evidence="1 2" key="1">
    <citation type="submission" date="2018-04" db="EMBL/GenBank/DDBJ databases">
        <title>Genomic Encyclopedia of Type Strains, Phase IV (KMG-IV): sequencing the most valuable type-strain genomes for metagenomic binning, comparative biology and taxonomic classification.</title>
        <authorList>
            <person name="Goeker M."/>
        </authorList>
    </citation>
    <scope>NUCLEOTIDE SEQUENCE [LARGE SCALE GENOMIC DNA]</scope>
    <source>
        <strain evidence="1 2">DSM 28688</strain>
    </source>
</reference>
<dbReference type="AlphaFoldDB" id="A0A2U1CV38"/>
<accession>A0A2U1CV38</accession>
<evidence type="ECO:0000313" key="1">
    <source>
        <dbReference type="EMBL" id="PVY75360.1"/>
    </source>
</evidence>
<evidence type="ECO:0008006" key="3">
    <source>
        <dbReference type="Google" id="ProtNLM"/>
    </source>
</evidence>
<gene>
    <name evidence="1" type="ORF">C8D92_10777</name>
</gene>
<proteinExistence type="predicted"/>
<name>A0A2U1CV38_9GAMM</name>
<comment type="caution">
    <text evidence="1">The sequence shown here is derived from an EMBL/GenBank/DDBJ whole genome shotgun (WGS) entry which is preliminary data.</text>
</comment>
<evidence type="ECO:0000313" key="2">
    <source>
        <dbReference type="Proteomes" id="UP000245887"/>
    </source>
</evidence>
<dbReference type="RefSeq" id="WP_165819271.1">
    <property type="nucleotide sequence ID" value="NZ_QEKQ01000007.1"/>
</dbReference>